<dbReference type="PANTHER" id="PTHR10963">
    <property type="entry name" value="GLYCOSYL HYDROLASE-RELATED"/>
    <property type="match status" value="1"/>
</dbReference>
<feature type="signal peptide" evidence="2">
    <location>
        <begin position="1"/>
        <end position="46"/>
    </location>
</feature>
<dbReference type="Proteomes" id="UP000610124">
    <property type="component" value="Unassembled WGS sequence"/>
</dbReference>
<dbReference type="Gene3D" id="2.80.10.50">
    <property type="match status" value="2"/>
</dbReference>
<feature type="domain" description="GH16" evidence="3">
    <location>
        <begin position="55"/>
        <end position="323"/>
    </location>
</feature>
<evidence type="ECO:0000256" key="1">
    <source>
        <dbReference type="ARBA" id="ARBA00006865"/>
    </source>
</evidence>
<feature type="chain" id="PRO_5034885625" evidence="2">
    <location>
        <begin position="47"/>
        <end position="454"/>
    </location>
</feature>
<dbReference type="Pfam" id="PF00652">
    <property type="entry name" value="Ricin_B_lectin"/>
    <property type="match status" value="1"/>
</dbReference>
<accession>A0A8H9HCC2</accession>
<dbReference type="SUPFAM" id="SSF49899">
    <property type="entry name" value="Concanavalin A-like lectins/glucanases"/>
    <property type="match status" value="1"/>
</dbReference>
<dbReference type="OrthoDB" id="9809583at2"/>
<dbReference type="PROSITE" id="PS51762">
    <property type="entry name" value="GH16_2"/>
    <property type="match status" value="1"/>
</dbReference>
<keyword evidence="2" id="KW-0732">Signal</keyword>
<evidence type="ECO:0000313" key="4">
    <source>
        <dbReference type="EMBL" id="GGU57034.1"/>
    </source>
</evidence>
<dbReference type="InterPro" id="IPR050546">
    <property type="entry name" value="Glycosyl_Hydrlase_16"/>
</dbReference>
<evidence type="ECO:0000313" key="5">
    <source>
        <dbReference type="Proteomes" id="UP000610124"/>
    </source>
</evidence>
<comment type="caution">
    <text evidence="4">The sequence shown here is derived from an EMBL/GenBank/DDBJ whole genome shotgun (WGS) entry which is preliminary data.</text>
</comment>
<evidence type="ECO:0000256" key="2">
    <source>
        <dbReference type="SAM" id="SignalP"/>
    </source>
</evidence>
<dbReference type="CDD" id="cd02182">
    <property type="entry name" value="GH16_Strep_laminarinase_like"/>
    <property type="match status" value="1"/>
</dbReference>
<dbReference type="Pfam" id="PF26113">
    <property type="entry name" value="GH16_XgeA"/>
    <property type="match status" value="1"/>
</dbReference>
<reference evidence="4" key="2">
    <citation type="submission" date="2020-09" db="EMBL/GenBank/DDBJ databases">
        <authorList>
            <person name="Sun Q."/>
            <person name="Ohkuma M."/>
        </authorList>
    </citation>
    <scope>NUCLEOTIDE SEQUENCE</scope>
    <source>
        <strain evidence="4">JCM 4434</strain>
    </source>
</reference>
<organism evidence="4 5">
    <name type="scientific">Kitasatospora aureofaciens</name>
    <name type="common">Streptomyces aureofaciens</name>
    <dbReference type="NCBI Taxonomy" id="1894"/>
    <lineage>
        <taxon>Bacteria</taxon>
        <taxon>Bacillati</taxon>
        <taxon>Actinomycetota</taxon>
        <taxon>Actinomycetes</taxon>
        <taxon>Kitasatosporales</taxon>
        <taxon>Streptomycetaceae</taxon>
        <taxon>Kitasatospora</taxon>
    </lineage>
</organism>
<protein>
    <submittedName>
        <fullName evidence="4">Endo-1,3-beta-glucanase</fullName>
    </submittedName>
</protein>
<comment type="similarity">
    <text evidence="1">Belongs to the glycosyl hydrolase 16 family.</text>
</comment>
<dbReference type="PROSITE" id="PS50231">
    <property type="entry name" value="RICIN_B_LECTIN"/>
    <property type="match status" value="1"/>
</dbReference>
<dbReference type="Gene3D" id="2.60.120.200">
    <property type="match status" value="1"/>
</dbReference>
<proteinExistence type="inferred from homology"/>
<name>A0A8H9HCC2_KITAU</name>
<dbReference type="InterPro" id="IPR035992">
    <property type="entry name" value="Ricin_B-like_lectins"/>
</dbReference>
<dbReference type="GO" id="GO:0005975">
    <property type="term" value="P:carbohydrate metabolic process"/>
    <property type="evidence" value="ECO:0007669"/>
    <property type="project" value="InterPro"/>
</dbReference>
<reference evidence="4" key="1">
    <citation type="journal article" date="2014" name="Int. J. Syst. Evol. Microbiol.">
        <title>Complete genome sequence of Corynebacterium casei LMG S-19264T (=DSM 44701T), isolated from a smear-ripened cheese.</title>
        <authorList>
            <consortium name="US DOE Joint Genome Institute (JGI-PGF)"/>
            <person name="Walter F."/>
            <person name="Albersmeier A."/>
            <person name="Kalinowski J."/>
            <person name="Ruckert C."/>
        </authorList>
    </citation>
    <scope>NUCLEOTIDE SEQUENCE</scope>
    <source>
        <strain evidence="4">JCM 4434</strain>
    </source>
</reference>
<dbReference type="AlphaFoldDB" id="A0A8H9HCC2"/>
<dbReference type="SMART" id="SM00458">
    <property type="entry name" value="RICIN"/>
    <property type="match status" value="1"/>
</dbReference>
<sequence length="454" mass="46199">MTRDPARRRTGRRARQLTRPGRRLAVLATLGMLVALIGQAPATATAATTTAATAPVAAAGPPPGWTTVFSDDFSGPAGARPSGANWTYDTGPGSNFGTGEIETMTDSTANVHLDGNGHLDITALGSGGSWTSGRIRTPSAVAGAPAGGKLEVTASIMQPAPAGGLGYWPAFWMLGPGQWPENGEIDIMEDVNARSQVAGTVHCGTSPGGVCNEGNGIGSGLRACPGCQSGYHDYAMVLDRTNTAAESITWYLDGAAYFTVTESQVGTAVWQQAFDHPLSVILDLAIGGGFPNGVCGCTTPTAATTSGATMSVASVAAYTTTGGGSGGGSAITGYGGLCLDDRAASTADYNPVQIYTCNGTPAQQWTVVQAGSTLHVLGKCLDVYAAGTANGTAVDLYTCNNTGSQVWIPRSDGSLYNPQSGKCLDDPGWSTTAGTQVQIWDCTGGANQKWALPA</sequence>
<dbReference type="InterPro" id="IPR000757">
    <property type="entry name" value="Beta-glucanase-like"/>
</dbReference>
<dbReference type="InterPro" id="IPR000772">
    <property type="entry name" value="Ricin_B_lectin"/>
</dbReference>
<evidence type="ECO:0000259" key="3">
    <source>
        <dbReference type="PROSITE" id="PS51762"/>
    </source>
</evidence>
<dbReference type="EMBL" id="BMUB01000001">
    <property type="protein sequence ID" value="GGU57034.1"/>
    <property type="molecule type" value="Genomic_DNA"/>
</dbReference>
<dbReference type="CDD" id="cd23451">
    <property type="entry name" value="beta-trefoil_Ricin_laminarinase"/>
    <property type="match status" value="1"/>
</dbReference>
<dbReference type="SUPFAM" id="SSF50370">
    <property type="entry name" value="Ricin B-like lectins"/>
    <property type="match status" value="1"/>
</dbReference>
<dbReference type="GeneID" id="97483626"/>
<dbReference type="InterPro" id="IPR013320">
    <property type="entry name" value="ConA-like_dom_sf"/>
</dbReference>
<dbReference type="RefSeq" id="WP_078867034.1">
    <property type="nucleotide sequence ID" value="NZ_BMUB01000001.1"/>
</dbReference>
<gene>
    <name evidence="4" type="ORF">GCM10010502_04370</name>
</gene>
<dbReference type="GO" id="GO:0004553">
    <property type="term" value="F:hydrolase activity, hydrolyzing O-glycosyl compounds"/>
    <property type="evidence" value="ECO:0007669"/>
    <property type="project" value="InterPro"/>
</dbReference>
<dbReference type="PANTHER" id="PTHR10963:SF55">
    <property type="entry name" value="GLYCOSIDE HYDROLASE FAMILY 16 PROTEIN"/>
    <property type="match status" value="1"/>
</dbReference>